<dbReference type="PANTHER" id="PTHR42987:SF4">
    <property type="entry name" value="PROTEASE SOHB-RELATED"/>
    <property type="match status" value="1"/>
</dbReference>
<reference evidence="4" key="2">
    <citation type="submission" date="2023-10" db="EMBL/GenBank/DDBJ databases">
        <title>Genome Sequence of the Bacteria from From Gut Wall in Crohn's Disease.</title>
        <authorList>
            <person name="Rodriguez-Palacios A."/>
        </authorList>
    </citation>
    <scope>NUCLEOTIDE SEQUENCE</scope>
    <source>
        <strain evidence="4">CavFT-hAR58</strain>
    </source>
</reference>
<evidence type="ECO:0000259" key="2">
    <source>
        <dbReference type="Pfam" id="PF01343"/>
    </source>
</evidence>
<dbReference type="Gene3D" id="3.90.226.10">
    <property type="entry name" value="2-enoyl-CoA Hydratase, Chain A, domain 1"/>
    <property type="match status" value="1"/>
</dbReference>
<dbReference type="InterPro" id="IPR002142">
    <property type="entry name" value="Peptidase_S49"/>
</dbReference>
<protein>
    <submittedName>
        <fullName evidence="4">S49 family peptidase</fullName>
    </submittedName>
    <submittedName>
        <fullName evidence="3">S49 family serine protease</fullName>
    </submittedName>
</protein>
<proteinExistence type="inferred from homology"/>
<dbReference type="GO" id="GO:0008233">
    <property type="term" value="F:peptidase activity"/>
    <property type="evidence" value="ECO:0007669"/>
    <property type="project" value="UniProtKB-KW"/>
</dbReference>
<evidence type="ECO:0000256" key="1">
    <source>
        <dbReference type="ARBA" id="ARBA00008683"/>
    </source>
</evidence>
<comment type="caution">
    <text evidence="3">The sequence shown here is derived from an EMBL/GenBank/DDBJ whole genome shotgun (WGS) entry which is preliminary data.</text>
</comment>
<dbReference type="EMBL" id="BQOL01000001">
    <property type="protein sequence ID" value="GKI17747.1"/>
    <property type="molecule type" value="Genomic_DNA"/>
</dbReference>
<dbReference type="SUPFAM" id="SSF52096">
    <property type="entry name" value="ClpP/crotonase"/>
    <property type="match status" value="1"/>
</dbReference>
<dbReference type="Proteomes" id="UP001181347">
    <property type="component" value="Unassembled WGS sequence"/>
</dbReference>
<dbReference type="RefSeq" id="WP_018696638.1">
    <property type="nucleotide sequence ID" value="NZ_AP025581.1"/>
</dbReference>
<evidence type="ECO:0000313" key="3">
    <source>
        <dbReference type="EMBL" id="GKI17747.1"/>
    </source>
</evidence>
<accession>A0AA37KKS1</accession>
<dbReference type="Pfam" id="PF01343">
    <property type="entry name" value="Peptidase_S49"/>
    <property type="match status" value="1"/>
</dbReference>
<keyword evidence="3" id="KW-0645">Protease</keyword>
<feature type="domain" description="Peptidase S49" evidence="2">
    <location>
        <begin position="139"/>
        <end position="285"/>
    </location>
</feature>
<dbReference type="InterPro" id="IPR029045">
    <property type="entry name" value="ClpP/crotonase-like_dom_sf"/>
</dbReference>
<dbReference type="Proteomes" id="UP001055105">
    <property type="component" value="Unassembled WGS sequence"/>
</dbReference>
<evidence type="ECO:0000313" key="4">
    <source>
        <dbReference type="EMBL" id="MDU0260321.1"/>
    </source>
</evidence>
<gene>
    <name evidence="3" type="ORF">CE91St16_06550</name>
    <name evidence="4" type="ORF">RVH17_09380</name>
</gene>
<dbReference type="EMBL" id="JAWDES010000005">
    <property type="protein sequence ID" value="MDU0260321.1"/>
    <property type="molecule type" value="Genomic_DNA"/>
</dbReference>
<dbReference type="GO" id="GO:0006508">
    <property type="term" value="P:proteolysis"/>
    <property type="evidence" value="ECO:0007669"/>
    <property type="project" value="UniProtKB-KW"/>
</dbReference>
<organism evidence="3 5">
    <name type="scientific">Alistipes finegoldii</name>
    <dbReference type="NCBI Taxonomy" id="214856"/>
    <lineage>
        <taxon>Bacteria</taxon>
        <taxon>Pseudomonadati</taxon>
        <taxon>Bacteroidota</taxon>
        <taxon>Bacteroidia</taxon>
        <taxon>Bacteroidales</taxon>
        <taxon>Rikenellaceae</taxon>
        <taxon>Alistipes</taxon>
    </lineage>
</organism>
<evidence type="ECO:0000313" key="5">
    <source>
        <dbReference type="Proteomes" id="UP001055105"/>
    </source>
</evidence>
<dbReference type="AlphaFoldDB" id="A0AA37KKS1"/>
<dbReference type="PANTHER" id="PTHR42987">
    <property type="entry name" value="PEPTIDASE S49"/>
    <property type="match status" value="1"/>
</dbReference>
<reference evidence="3" key="1">
    <citation type="submission" date="2022-01" db="EMBL/GenBank/DDBJ databases">
        <title>Novel bile acid biosynthetic pathways are enriched in the microbiome of centenarians.</title>
        <authorList>
            <person name="Sato Y."/>
            <person name="Atarashi K."/>
            <person name="Plichta R.D."/>
            <person name="Arai Y."/>
            <person name="Sasajima S."/>
            <person name="Kearney M.S."/>
            <person name="Suda W."/>
            <person name="Takeshita K."/>
            <person name="Sasaki T."/>
            <person name="Okamoto S."/>
            <person name="Skelly N.A."/>
            <person name="Okamura Y."/>
            <person name="Vlamakis H."/>
            <person name="Li Y."/>
            <person name="Tanoue T."/>
            <person name="Takei H."/>
            <person name="Nittono H."/>
            <person name="Narushima S."/>
            <person name="Irie J."/>
            <person name="Itoh H."/>
            <person name="Moriya K."/>
            <person name="Sugiura Y."/>
            <person name="Suematsu M."/>
            <person name="Moritoki N."/>
            <person name="Shibata S."/>
            <person name="Littman R.D."/>
            <person name="Fischbach A.M."/>
            <person name="Uwamino Y."/>
            <person name="Inoue T."/>
            <person name="Honda A."/>
            <person name="Hattori M."/>
            <person name="Murai T."/>
            <person name="Xavier J.R."/>
            <person name="Hirose N."/>
            <person name="Honda K."/>
        </authorList>
    </citation>
    <scope>NUCLEOTIDE SEQUENCE</scope>
    <source>
        <strain evidence="3">CE91-St16</strain>
    </source>
</reference>
<sequence>MKRLITPENNVKLALELRRGRWLVHDISTLIPTAISLLQQQDILLQAAEREFDIMLYDVDARAVSANAARSGDPCVAVIPISGTITKYDSCGTIGTATYAQALLAAAADTNVVACVLDIDSGGGNSTAVPLMLDAIRKFKATGKPLLAHADFCASAAYWIAAQCDAVYCDNAITSEVGSIGAYTYFIDDREALEKSGQKVHEIYAEESSDKNLAYRQALTGEYTLIRMRLSHLVAAFHADVKAGRQALRADAPGVLTGATFFADKAIENGLADGIATLQECVDHAFIRASIHS</sequence>
<name>A0AA37KKS1_9BACT</name>
<keyword evidence="3" id="KW-0378">Hydrolase</keyword>
<comment type="similarity">
    <text evidence="1">Belongs to the peptidase S49 family.</text>
</comment>